<dbReference type="InterPro" id="IPR007867">
    <property type="entry name" value="GMC_OxRtase_C"/>
</dbReference>
<dbReference type="InterPro" id="IPR012132">
    <property type="entry name" value="GMC_OxRdtase"/>
</dbReference>
<comment type="caution">
    <text evidence="6">The sequence shown here is derived from an EMBL/GenBank/DDBJ whole genome shotgun (WGS) entry which is preliminary data.</text>
</comment>
<evidence type="ECO:0000256" key="3">
    <source>
        <dbReference type="ARBA" id="ARBA00022630"/>
    </source>
</evidence>
<organism evidence="6 7">
    <name type="scientific">Rhodovibrio sodomensis</name>
    <dbReference type="NCBI Taxonomy" id="1088"/>
    <lineage>
        <taxon>Bacteria</taxon>
        <taxon>Pseudomonadati</taxon>
        <taxon>Pseudomonadota</taxon>
        <taxon>Alphaproteobacteria</taxon>
        <taxon>Rhodospirillales</taxon>
        <taxon>Rhodovibrionaceae</taxon>
        <taxon>Rhodovibrio</taxon>
    </lineage>
</organism>
<dbReference type="Proteomes" id="UP001296873">
    <property type="component" value="Unassembled WGS sequence"/>
</dbReference>
<dbReference type="InterPro" id="IPR036188">
    <property type="entry name" value="FAD/NAD-bd_sf"/>
</dbReference>
<dbReference type="PANTHER" id="PTHR11552">
    <property type="entry name" value="GLUCOSE-METHANOL-CHOLINE GMC OXIDOREDUCTASE"/>
    <property type="match status" value="1"/>
</dbReference>
<name>A0ABS1DML6_9PROT</name>
<dbReference type="PANTHER" id="PTHR11552:SF147">
    <property type="entry name" value="CHOLINE DEHYDROGENASE, MITOCHONDRIAL"/>
    <property type="match status" value="1"/>
</dbReference>
<dbReference type="Pfam" id="PF05199">
    <property type="entry name" value="GMC_oxred_C"/>
    <property type="match status" value="1"/>
</dbReference>
<comment type="similarity">
    <text evidence="2">Belongs to the GMC oxidoreductase family.</text>
</comment>
<keyword evidence="7" id="KW-1185">Reference proteome</keyword>
<dbReference type="PROSITE" id="PS00624">
    <property type="entry name" value="GMC_OXRED_2"/>
    <property type="match status" value="1"/>
</dbReference>
<dbReference type="PIRSF" id="PIRSF000137">
    <property type="entry name" value="Alcohol_oxidase"/>
    <property type="match status" value="1"/>
</dbReference>
<dbReference type="SUPFAM" id="SSF51905">
    <property type="entry name" value="FAD/NAD(P)-binding domain"/>
    <property type="match status" value="1"/>
</dbReference>
<dbReference type="Gene3D" id="3.30.560.10">
    <property type="entry name" value="Glucose Oxidase, domain 3"/>
    <property type="match status" value="1"/>
</dbReference>
<dbReference type="SUPFAM" id="SSF54373">
    <property type="entry name" value="FAD-linked reductases, C-terminal domain"/>
    <property type="match status" value="1"/>
</dbReference>
<protein>
    <submittedName>
        <fullName evidence="6">Choline dehydrogenase</fullName>
    </submittedName>
</protein>
<sequence>MGRFDYVVVGAGSAGCVLANRLSADPDVSVLLLEAGGQDDYIWIRIPVGYLYTINNPRTDWCFKTEAEAGLNGRSLGYPRGRVLGGCSSINGMIYMRGQARDYDGWRQLGCTGWGWDDVLPYFKAHEDFAWGADELHAEGGELRVEGMRISWEILDAFADAAEQAGIPRTADFNRGSNEGVGYFQVNQRRGRRWNTADAFLRPAESRPNLTVLTQAQAQQLELDGRRVTGVRFWHHGADARVAADGEVILATGSVGSPQLLQLSGLGPGELLRDRGLPVVHENPNVGENLQDHLQIRAVYSVVGVDTLNRRANSWLGKAGMALEYALFRRGPMTMAPSQLGCFTRSDPSRETPNLEYHVQPLSTDQLGDPLHPFPGITASVCNLRPESRGYVRIRDADPRTYPAIKPNYLATPADRQVAADALKLTRRIMGQPAMRKYDPQERKPGPDVESDADLARAAGDIGTTIFHPVGTCAMGPDPATSVVDPRLCVHGIAGLRVVDASVMPRITSGNTNAPTIMIAEKAAAMIREDRKVRARAAE</sequence>
<evidence type="ECO:0000256" key="2">
    <source>
        <dbReference type="ARBA" id="ARBA00010790"/>
    </source>
</evidence>
<reference evidence="6 7" key="1">
    <citation type="journal article" date="2020" name="Microorganisms">
        <title>Osmotic Adaptation and Compatible Solute Biosynthesis of Phototrophic Bacteria as Revealed from Genome Analyses.</title>
        <authorList>
            <person name="Imhoff J.F."/>
            <person name="Rahn T."/>
            <person name="Kunzel S."/>
            <person name="Keller A."/>
            <person name="Neulinger S.C."/>
        </authorList>
    </citation>
    <scope>NUCLEOTIDE SEQUENCE [LARGE SCALE GENOMIC DNA]</scope>
    <source>
        <strain evidence="6 7">DSM 9895</strain>
    </source>
</reference>
<dbReference type="InterPro" id="IPR000172">
    <property type="entry name" value="GMC_OxRdtase_N"/>
</dbReference>
<feature type="domain" description="Glucose-methanol-choline oxidoreductase N-terminal" evidence="5">
    <location>
        <begin position="253"/>
        <end position="267"/>
    </location>
</feature>
<evidence type="ECO:0000313" key="6">
    <source>
        <dbReference type="EMBL" id="MBK1670973.1"/>
    </source>
</evidence>
<dbReference type="EMBL" id="NRRL01000133">
    <property type="protein sequence ID" value="MBK1670973.1"/>
    <property type="molecule type" value="Genomic_DNA"/>
</dbReference>
<evidence type="ECO:0000256" key="4">
    <source>
        <dbReference type="ARBA" id="ARBA00022827"/>
    </source>
</evidence>
<accession>A0ABS1DML6</accession>
<dbReference type="PROSITE" id="PS51257">
    <property type="entry name" value="PROKAR_LIPOPROTEIN"/>
    <property type="match status" value="1"/>
</dbReference>
<proteinExistence type="inferred from homology"/>
<keyword evidence="4" id="KW-0274">FAD</keyword>
<evidence type="ECO:0000313" key="7">
    <source>
        <dbReference type="Proteomes" id="UP001296873"/>
    </source>
</evidence>
<comment type="cofactor">
    <cofactor evidence="1">
        <name>FAD</name>
        <dbReference type="ChEBI" id="CHEBI:57692"/>
    </cofactor>
</comment>
<evidence type="ECO:0000256" key="1">
    <source>
        <dbReference type="ARBA" id="ARBA00001974"/>
    </source>
</evidence>
<gene>
    <name evidence="6" type="ORF">CKO28_23465</name>
</gene>
<keyword evidence="3" id="KW-0285">Flavoprotein</keyword>
<dbReference type="Gene3D" id="3.50.50.60">
    <property type="entry name" value="FAD/NAD(P)-binding domain"/>
    <property type="match status" value="1"/>
</dbReference>
<evidence type="ECO:0000259" key="5">
    <source>
        <dbReference type="PROSITE" id="PS00624"/>
    </source>
</evidence>
<dbReference type="Pfam" id="PF00732">
    <property type="entry name" value="GMC_oxred_N"/>
    <property type="match status" value="1"/>
</dbReference>